<keyword evidence="4" id="KW-1185">Reference proteome</keyword>
<name>A0A7W9FNR7_9HYPH</name>
<keyword evidence="2" id="KW-0472">Membrane</keyword>
<evidence type="ECO:0000256" key="1">
    <source>
        <dbReference type="SAM" id="MobiDB-lite"/>
    </source>
</evidence>
<protein>
    <submittedName>
        <fullName evidence="3">Uncharacterized protein</fullName>
    </submittedName>
</protein>
<proteinExistence type="predicted"/>
<keyword evidence="2" id="KW-1133">Transmembrane helix</keyword>
<dbReference type="AlphaFoldDB" id="A0A7W9FNR7"/>
<feature type="transmembrane region" description="Helical" evidence="2">
    <location>
        <begin position="54"/>
        <end position="78"/>
    </location>
</feature>
<gene>
    <name evidence="3" type="ORF">GGQ63_003165</name>
</gene>
<dbReference type="RefSeq" id="WP_183857475.1">
    <property type="nucleotide sequence ID" value="NZ_JACHOO010000006.1"/>
</dbReference>
<evidence type="ECO:0000313" key="4">
    <source>
        <dbReference type="Proteomes" id="UP000523821"/>
    </source>
</evidence>
<reference evidence="3 4" key="1">
    <citation type="submission" date="2020-08" db="EMBL/GenBank/DDBJ databases">
        <title>Genomic Encyclopedia of Type Strains, Phase IV (KMG-IV): sequencing the most valuable type-strain genomes for metagenomic binning, comparative biology and taxonomic classification.</title>
        <authorList>
            <person name="Goeker M."/>
        </authorList>
    </citation>
    <scope>NUCLEOTIDE SEQUENCE [LARGE SCALE GENOMIC DNA]</scope>
    <source>
        <strain evidence="3 4">DSM 16268</strain>
    </source>
</reference>
<dbReference type="EMBL" id="JACHOO010000006">
    <property type="protein sequence ID" value="MBB5754090.1"/>
    <property type="molecule type" value="Genomic_DNA"/>
</dbReference>
<accession>A0A7W9FNR7</accession>
<dbReference type="Proteomes" id="UP000523821">
    <property type="component" value="Unassembled WGS sequence"/>
</dbReference>
<feature type="transmembrane region" description="Helical" evidence="2">
    <location>
        <begin position="30"/>
        <end position="48"/>
    </location>
</feature>
<keyword evidence="2" id="KW-0812">Transmembrane</keyword>
<comment type="caution">
    <text evidence="3">The sequence shown here is derived from an EMBL/GenBank/DDBJ whole genome shotgun (WGS) entry which is preliminary data.</text>
</comment>
<evidence type="ECO:0000313" key="3">
    <source>
        <dbReference type="EMBL" id="MBB5754090.1"/>
    </source>
</evidence>
<feature type="region of interest" description="Disordered" evidence="1">
    <location>
        <begin position="109"/>
        <end position="131"/>
    </location>
</feature>
<organism evidence="3 4">
    <name type="scientific">Prosthecomicrobium pneumaticum</name>
    <dbReference type="NCBI Taxonomy" id="81895"/>
    <lineage>
        <taxon>Bacteria</taxon>
        <taxon>Pseudomonadati</taxon>
        <taxon>Pseudomonadota</taxon>
        <taxon>Alphaproteobacteria</taxon>
        <taxon>Hyphomicrobiales</taxon>
        <taxon>Kaistiaceae</taxon>
        <taxon>Prosthecomicrobium</taxon>
    </lineage>
</organism>
<sequence length="131" mass="13849">MNGGPKSGLDLRGVLDRAAQVRVQNALNPLLWLSAVAPPVCFFFAWLAGFEGAVSGLLIAVGILPILATAAAHGYFAVRAPDRLQSETYLLRQQELLILSKGGAAHDPATLALETNPATGDDAESRRRDDA</sequence>
<evidence type="ECO:0000256" key="2">
    <source>
        <dbReference type="SAM" id="Phobius"/>
    </source>
</evidence>